<dbReference type="AlphaFoldDB" id="A0A9P9FQV3"/>
<dbReference type="Gene3D" id="1.20.58.340">
    <property type="entry name" value="Magnesium transport protein CorA, transmembrane region"/>
    <property type="match status" value="1"/>
</dbReference>
<feature type="transmembrane region" description="Helical" evidence="2">
    <location>
        <begin position="127"/>
        <end position="149"/>
    </location>
</feature>
<evidence type="ECO:0000313" key="4">
    <source>
        <dbReference type="Proteomes" id="UP000738349"/>
    </source>
</evidence>
<name>A0A9P9FQV3_9HYPO</name>
<evidence type="ECO:0000313" key="3">
    <source>
        <dbReference type="EMBL" id="KAH7171387.1"/>
    </source>
</evidence>
<comment type="caution">
    <text evidence="3">The sequence shown here is derived from an EMBL/GenBank/DDBJ whole genome shotgun (WGS) entry which is preliminary data.</text>
</comment>
<evidence type="ECO:0000256" key="1">
    <source>
        <dbReference type="SAM" id="MobiDB-lite"/>
    </source>
</evidence>
<reference evidence="3" key="1">
    <citation type="journal article" date="2021" name="Nat. Commun.">
        <title>Genetic determinants of endophytism in the Arabidopsis root mycobiome.</title>
        <authorList>
            <person name="Mesny F."/>
            <person name="Miyauchi S."/>
            <person name="Thiergart T."/>
            <person name="Pickel B."/>
            <person name="Atanasova L."/>
            <person name="Karlsson M."/>
            <person name="Huettel B."/>
            <person name="Barry K.W."/>
            <person name="Haridas S."/>
            <person name="Chen C."/>
            <person name="Bauer D."/>
            <person name="Andreopoulos W."/>
            <person name="Pangilinan J."/>
            <person name="LaButti K."/>
            <person name="Riley R."/>
            <person name="Lipzen A."/>
            <person name="Clum A."/>
            <person name="Drula E."/>
            <person name="Henrissat B."/>
            <person name="Kohler A."/>
            <person name="Grigoriev I.V."/>
            <person name="Martin F.M."/>
            <person name="Hacquard S."/>
        </authorList>
    </citation>
    <scope>NUCLEOTIDE SEQUENCE</scope>
    <source>
        <strain evidence="3">MPI-CAGE-AT-0147</strain>
    </source>
</reference>
<organism evidence="3 4">
    <name type="scientific">Dactylonectria macrodidyma</name>
    <dbReference type="NCBI Taxonomy" id="307937"/>
    <lineage>
        <taxon>Eukaryota</taxon>
        <taxon>Fungi</taxon>
        <taxon>Dikarya</taxon>
        <taxon>Ascomycota</taxon>
        <taxon>Pezizomycotina</taxon>
        <taxon>Sordariomycetes</taxon>
        <taxon>Hypocreomycetidae</taxon>
        <taxon>Hypocreales</taxon>
        <taxon>Nectriaceae</taxon>
        <taxon>Dactylonectria</taxon>
    </lineage>
</organism>
<gene>
    <name evidence="3" type="ORF">EDB81DRAFT_753773</name>
</gene>
<sequence>MAGTRMAVLGPTGSGYHHRVYTAGDVQQLLKLEETVSEMTIVLESNIEVMTSLKRFYERLIANKDFDLKDCTYEVEDFTSQLSHMMDDFRLQIGRANALVRMLSNRAELVRQHRLERLNRNLEKEAIVMRIVTIVTLIYLPATFVSTLFSTDIIKYQGSEEGTYSPVAMHRWLQVTLPLSFLTLGAAYLGNKWAGSRSQPSARTELQGDHHTGGGNIEAQVQQNDGQRVTPLNQWWQWTKAGGLRAVLAAQDKGQELKKWGPKRKATPVPLLPVNNSPTS</sequence>
<keyword evidence="2" id="KW-0472">Membrane</keyword>
<feature type="transmembrane region" description="Helical" evidence="2">
    <location>
        <begin position="169"/>
        <end position="189"/>
    </location>
</feature>
<dbReference type="OrthoDB" id="5396681at2759"/>
<accession>A0A9P9FQV3</accession>
<dbReference type="Proteomes" id="UP000738349">
    <property type="component" value="Unassembled WGS sequence"/>
</dbReference>
<keyword evidence="2" id="KW-0812">Transmembrane</keyword>
<evidence type="ECO:0000256" key="2">
    <source>
        <dbReference type="SAM" id="Phobius"/>
    </source>
</evidence>
<proteinExistence type="predicted"/>
<dbReference type="EMBL" id="JAGMUV010000002">
    <property type="protein sequence ID" value="KAH7171387.1"/>
    <property type="molecule type" value="Genomic_DNA"/>
</dbReference>
<feature type="region of interest" description="Disordered" evidence="1">
    <location>
        <begin position="255"/>
        <end position="280"/>
    </location>
</feature>
<keyword evidence="4" id="KW-1185">Reference proteome</keyword>
<keyword evidence="2" id="KW-1133">Transmembrane helix</keyword>
<protein>
    <submittedName>
        <fullName evidence="3">Uncharacterized protein</fullName>
    </submittedName>
</protein>